<name>A0ABX3UTI3_9GAMM</name>
<dbReference type="RefSeq" id="WP_084883630.1">
    <property type="nucleotide sequence ID" value="NZ_MLJJ01000011.1"/>
</dbReference>
<evidence type="ECO:0000313" key="1">
    <source>
        <dbReference type="EMBL" id="ORN00348.1"/>
    </source>
</evidence>
<reference evidence="1 2" key="1">
    <citation type="journal article" date="2017" name="Antonie Van Leeuwenhoek">
        <title>Phylogenomic resolution of the bacterial genus Pantoea and its relationship with Erwinia and Tatumella.</title>
        <authorList>
            <person name="Palmer M."/>
            <person name="Steenkamp E.T."/>
            <person name="Coetzee M.P."/>
            <person name="Chan W.Y."/>
            <person name="van Zyl E."/>
            <person name="De Maayer P."/>
            <person name="Coutinho T.A."/>
            <person name="Blom J."/>
            <person name="Smits T.H."/>
            <person name="Duffy B."/>
            <person name="Venter S.N."/>
        </authorList>
    </citation>
    <scope>NUCLEOTIDE SEQUENCE [LARGE SCALE GENOMIC DNA]</scope>
    <source>
        <strain evidence="1 2">LMG 5345</strain>
    </source>
</reference>
<dbReference type="Proteomes" id="UP000193785">
    <property type="component" value="Unassembled WGS sequence"/>
</dbReference>
<comment type="caution">
    <text evidence="1">The sequence shown here is derived from an EMBL/GenBank/DDBJ whole genome shotgun (WGS) entry which is preliminary data.</text>
</comment>
<organism evidence="1 2">
    <name type="scientific">Pantoea septica</name>
    <dbReference type="NCBI Taxonomy" id="472695"/>
    <lineage>
        <taxon>Bacteria</taxon>
        <taxon>Pseudomonadati</taxon>
        <taxon>Pseudomonadota</taxon>
        <taxon>Gammaproteobacteria</taxon>
        <taxon>Enterobacterales</taxon>
        <taxon>Erwiniaceae</taxon>
        <taxon>Pantoea</taxon>
    </lineage>
</organism>
<gene>
    <name evidence="1" type="ORF">HA46_08160</name>
</gene>
<sequence>MKKQLFFRLLKRVLLFKNDAVGQVFTRMAWTDRKVAVRIPARSARDILVAGRFALPSMPSAFKRWRGLFENMFNAACLHLF</sequence>
<dbReference type="EMBL" id="MLJJ01000011">
    <property type="protein sequence ID" value="ORN00348.1"/>
    <property type="molecule type" value="Genomic_DNA"/>
</dbReference>
<proteinExistence type="predicted"/>
<accession>A0ABX3UTI3</accession>
<keyword evidence="2" id="KW-1185">Reference proteome</keyword>
<protein>
    <submittedName>
        <fullName evidence="1">Uncharacterized protein</fullName>
    </submittedName>
</protein>
<evidence type="ECO:0000313" key="2">
    <source>
        <dbReference type="Proteomes" id="UP000193785"/>
    </source>
</evidence>